<dbReference type="InterPro" id="IPR011009">
    <property type="entry name" value="Kinase-like_dom_sf"/>
</dbReference>
<dbReference type="SUPFAM" id="SSF56112">
    <property type="entry name" value="Protein kinase-like (PK-like)"/>
    <property type="match status" value="1"/>
</dbReference>
<dbReference type="PANTHER" id="PTHR47989">
    <property type="entry name" value="OS01G0750732 PROTEIN"/>
    <property type="match status" value="1"/>
</dbReference>
<evidence type="ECO:0000256" key="7">
    <source>
        <dbReference type="ARBA" id="ARBA00022777"/>
    </source>
</evidence>
<dbReference type="SMART" id="SM00220">
    <property type="entry name" value="S_TKc"/>
    <property type="match status" value="1"/>
</dbReference>
<dbReference type="InterPro" id="IPR001245">
    <property type="entry name" value="Ser-Thr/Tyr_kinase_cat_dom"/>
</dbReference>
<evidence type="ECO:0000313" key="18">
    <source>
        <dbReference type="Proteomes" id="UP000663760"/>
    </source>
</evidence>
<protein>
    <recommendedName>
        <fullName evidence="16">Protein kinase domain-containing protein</fullName>
    </recommendedName>
</protein>
<dbReference type="FunFam" id="2.60.120.430:FF:000001">
    <property type="entry name" value="Receptor-like protein kinase FERONIA"/>
    <property type="match status" value="1"/>
</dbReference>
<dbReference type="Pfam" id="PF12819">
    <property type="entry name" value="Malectin_like"/>
    <property type="match status" value="1"/>
</dbReference>
<organism evidence="17 18">
    <name type="scientific">Spirodela intermedia</name>
    <name type="common">Intermediate duckweed</name>
    <dbReference type="NCBI Taxonomy" id="51605"/>
    <lineage>
        <taxon>Eukaryota</taxon>
        <taxon>Viridiplantae</taxon>
        <taxon>Streptophyta</taxon>
        <taxon>Embryophyta</taxon>
        <taxon>Tracheophyta</taxon>
        <taxon>Spermatophyta</taxon>
        <taxon>Magnoliopsida</taxon>
        <taxon>Liliopsida</taxon>
        <taxon>Araceae</taxon>
        <taxon>Lemnoideae</taxon>
        <taxon>Spirodela</taxon>
    </lineage>
</organism>
<accession>A0A7I8LA86</accession>
<evidence type="ECO:0000313" key="17">
    <source>
        <dbReference type="EMBL" id="CAA7406899.1"/>
    </source>
</evidence>
<evidence type="ECO:0000256" key="15">
    <source>
        <dbReference type="SAM" id="SignalP"/>
    </source>
</evidence>
<evidence type="ECO:0000256" key="5">
    <source>
        <dbReference type="ARBA" id="ARBA00022729"/>
    </source>
</evidence>
<dbReference type="InterPro" id="IPR000719">
    <property type="entry name" value="Prot_kinase_dom"/>
</dbReference>
<dbReference type="InterPro" id="IPR017441">
    <property type="entry name" value="Protein_kinase_ATP_BS"/>
</dbReference>
<keyword evidence="18" id="KW-1185">Reference proteome</keyword>
<evidence type="ECO:0000256" key="11">
    <source>
        <dbReference type="ARBA" id="ARBA00023180"/>
    </source>
</evidence>
<keyword evidence="9 14" id="KW-1133">Transmembrane helix</keyword>
<dbReference type="AlphaFoldDB" id="A0A7I8LA86"/>
<feature type="signal peptide" evidence="15">
    <location>
        <begin position="1"/>
        <end position="28"/>
    </location>
</feature>
<evidence type="ECO:0000256" key="13">
    <source>
        <dbReference type="SAM" id="MobiDB-lite"/>
    </source>
</evidence>
<feature type="domain" description="Protein kinase" evidence="16">
    <location>
        <begin position="546"/>
        <end position="825"/>
    </location>
</feature>
<dbReference type="GO" id="GO:0016020">
    <property type="term" value="C:membrane"/>
    <property type="evidence" value="ECO:0007669"/>
    <property type="project" value="UniProtKB-SubCell"/>
</dbReference>
<reference evidence="17" key="1">
    <citation type="submission" date="2020-02" db="EMBL/GenBank/DDBJ databases">
        <authorList>
            <person name="Scholz U."/>
            <person name="Mascher M."/>
            <person name="Fiebig A."/>
        </authorList>
    </citation>
    <scope>NUCLEOTIDE SEQUENCE</scope>
</reference>
<dbReference type="PROSITE" id="PS50011">
    <property type="entry name" value="PROTEIN_KINASE_DOM"/>
    <property type="match status" value="1"/>
</dbReference>
<keyword evidence="4 14" id="KW-0812">Transmembrane</keyword>
<proteinExistence type="predicted"/>
<evidence type="ECO:0000256" key="6">
    <source>
        <dbReference type="ARBA" id="ARBA00022741"/>
    </source>
</evidence>
<dbReference type="GO" id="GO:0005524">
    <property type="term" value="F:ATP binding"/>
    <property type="evidence" value="ECO:0007669"/>
    <property type="project" value="UniProtKB-UniRule"/>
</dbReference>
<dbReference type="Pfam" id="PF07714">
    <property type="entry name" value="PK_Tyr_Ser-Thr"/>
    <property type="match status" value="1"/>
</dbReference>
<evidence type="ECO:0000256" key="4">
    <source>
        <dbReference type="ARBA" id="ARBA00022692"/>
    </source>
</evidence>
<keyword evidence="6 12" id="KW-0547">Nucleotide-binding</keyword>
<dbReference type="Gene3D" id="1.10.510.10">
    <property type="entry name" value="Transferase(Phosphotransferase) domain 1"/>
    <property type="match status" value="1"/>
</dbReference>
<dbReference type="PROSITE" id="PS00108">
    <property type="entry name" value="PROTEIN_KINASE_ST"/>
    <property type="match status" value="1"/>
</dbReference>
<dbReference type="CDD" id="cd14066">
    <property type="entry name" value="STKc_IRAK"/>
    <property type="match status" value="1"/>
</dbReference>
<feature type="binding site" evidence="12">
    <location>
        <position position="574"/>
    </location>
    <ligand>
        <name>ATP</name>
        <dbReference type="ChEBI" id="CHEBI:30616"/>
    </ligand>
</feature>
<keyword evidence="5 15" id="KW-0732">Signal</keyword>
<dbReference type="PROSITE" id="PS00107">
    <property type="entry name" value="PROTEIN_KINASE_ATP"/>
    <property type="match status" value="1"/>
</dbReference>
<dbReference type="OrthoDB" id="738486at2759"/>
<dbReference type="InterPro" id="IPR008271">
    <property type="entry name" value="Ser/Thr_kinase_AS"/>
</dbReference>
<gene>
    <name evidence="17" type="ORF">SI8410_13017577</name>
</gene>
<evidence type="ECO:0000256" key="9">
    <source>
        <dbReference type="ARBA" id="ARBA00022989"/>
    </source>
</evidence>
<evidence type="ECO:0000256" key="3">
    <source>
        <dbReference type="ARBA" id="ARBA00022679"/>
    </source>
</evidence>
<evidence type="ECO:0000256" key="1">
    <source>
        <dbReference type="ARBA" id="ARBA00004479"/>
    </source>
</evidence>
<dbReference type="Gene3D" id="2.60.120.430">
    <property type="entry name" value="Galactose-binding lectin"/>
    <property type="match status" value="2"/>
</dbReference>
<feature type="transmembrane region" description="Helical" evidence="14">
    <location>
        <begin position="448"/>
        <end position="472"/>
    </location>
</feature>
<dbReference type="Gene3D" id="3.30.200.20">
    <property type="entry name" value="Phosphorylase Kinase, domain 1"/>
    <property type="match status" value="1"/>
</dbReference>
<comment type="subcellular location">
    <subcellularLocation>
        <location evidence="1">Membrane</location>
        <topology evidence="1">Single-pass type I membrane protein</topology>
    </subcellularLocation>
</comment>
<sequence>MAPRMGIPLLLLLLCLVFPSLLLGSAEGQNAEPILINCGSNSTIQAGGRTWIGDSLPGGNVTLSCPGVNASGIAVGKNLLLGSLYRTARVFNASTNYTFNLSSSGSYFLRLHFHPLQSAGFSSNTSEFEVTANGLKLLSRYNVTGEVDRKNAYLQSLMGSNSTAAASSSSSSSSSLVKEYFLNVSSTVIWVQFAPSPGCFAFVNAIEVVPILDGLFFDPVTRVGGGAAAAASVDRGMETMYRVNMGDREVKAERDRGLWRSWETDIKYMFSSLAAKTISNSSNITYADSNRTSIAPLPVYEDARTMVNDDVVEKRFNVTWKFYVDPGFDYLVRLHFCELVYDTENQRVFRIYLNFRNAADNYDILAKAGGKGRAYCQDFVDSAPEEMTIWLQLGQDATTGAQDTDVLLNGLEIFKLSRNGNLAFVPEKTTAGAEGPPGGRPKRGGNQWVPIAAGVASTAAAVIVCAAVVFFLCARARARRGKAPPQVKGGNPPPAWRPLVLNGALASAAAAGDAQGAAKAPNSNGASNRTGRRFAVADIRAATRNFDEALVIGTGGFGKVYKGELEDGRPVAVKRAHPQSEQGLAEFETEIAMLSKLRHRHLVSMIGYCDEQQEMILVYEYMANGTLRSHLYGSGGGGELRAPLPWRCRLEICIGAARGLHYLHTGADRGGIIHRDVKTTNILLDEDLVAKMADFGLSKDGPALDCTHVSTAVKGSFGYLDPEYFRRQQLTQKSDVYSFGVVLFEVVCARPVINPALPKDQINLAEWAARWQRQGALAAVADPSLLEGHCSPESLGKFGEIALKCLADEGRCRPTIGEVLWHLEYVLQLHDTSQRSLLFDPSPPDDALPGTMAAPLGSSFPDDPQPHHQQNRADDDSAAAAGDDTPPLPSSGA</sequence>
<keyword evidence="2" id="KW-0723">Serine/threonine-protein kinase</keyword>
<dbReference type="PANTHER" id="PTHR47989:SF62">
    <property type="entry name" value="OS05G0423500 PROTEIN"/>
    <property type="match status" value="1"/>
</dbReference>
<dbReference type="GO" id="GO:0004674">
    <property type="term" value="F:protein serine/threonine kinase activity"/>
    <property type="evidence" value="ECO:0007669"/>
    <property type="project" value="UniProtKB-KW"/>
</dbReference>
<dbReference type="FunFam" id="3.30.200.20:FF:000039">
    <property type="entry name" value="receptor-like protein kinase FERONIA"/>
    <property type="match status" value="1"/>
</dbReference>
<evidence type="ECO:0000259" key="16">
    <source>
        <dbReference type="PROSITE" id="PS50011"/>
    </source>
</evidence>
<keyword evidence="7" id="KW-0418">Kinase</keyword>
<evidence type="ECO:0000256" key="10">
    <source>
        <dbReference type="ARBA" id="ARBA00023136"/>
    </source>
</evidence>
<keyword evidence="11" id="KW-0325">Glycoprotein</keyword>
<feature type="region of interest" description="Disordered" evidence="13">
    <location>
        <begin position="837"/>
        <end position="893"/>
    </location>
</feature>
<dbReference type="InterPro" id="IPR024788">
    <property type="entry name" value="Malectin-like_Carb-bd_dom"/>
</dbReference>
<keyword evidence="10 14" id="KW-0472">Membrane</keyword>
<dbReference type="FunFam" id="1.10.510.10:FF:000252">
    <property type="entry name" value="Receptor-like protein kinase FERONIA"/>
    <property type="match status" value="1"/>
</dbReference>
<evidence type="ECO:0000256" key="2">
    <source>
        <dbReference type="ARBA" id="ARBA00022527"/>
    </source>
</evidence>
<dbReference type="EMBL" id="LR746276">
    <property type="protein sequence ID" value="CAA7406899.1"/>
    <property type="molecule type" value="Genomic_DNA"/>
</dbReference>
<dbReference type="Proteomes" id="UP000663760">
    <property type="component" value="Chromosome 13"/>
</dbReference>
<keyword evidence="8 12" id="KW-0067">ATP-binding</keyword>
<evidence type="ECO:0000256" key="14">
    <source>
        <dbReference type="SAM" id="Phobius"/>
    </source>
</evidence>
<feature type="chain" id="PRO_5029621282" description="Protein kinase domain-containing protein" evidence="15">
    <location>
        <begin position="29"/>
        <end position="893"/>
    </location>
</feature>
<name>A0A7I8LA86_SPIIN</name>
<evidence type="ECO:0000256" key="12">
    <source>
        <dbReference type="PROSITE-ProRule" id="PRU10141"/>
    </source>
</evidence>
<evidence type="ECO:0000256" key="8">
    <source>
        <dbReference type="ARBA" id="ARBA00022840"/>
    </source>
</evidence>
<keyword evidence="3" id="KW-0808">Transferase</keyword>